<keyword evidence="2" id="KW-1185">Reference proteome</keyword>
<protein>
    <submittedName>
        <fullName evidence="1">Uncharacterized protein</fullName>
    </submittedName>
</protein>
<gene>
    <name evidence="1" type="ORF">GCM10022215_10850</name>
</gene>
<sequence length="185" mass="19161">MRLPLPDRPLLLLGTGLLLLAVAARCGAGEPPTIGPGGVDGLVIPASLPLDPADYVTRPDGNRYLPLPDARLADVEGIAVARWEHGGVVDLVAEDAAGDLWWFGREGEWVAGEDGARPGLLVPARPRRGDGFQRALVPGLVDQSATVAAVGDGTLTLDVADPLDPAVAGREIYEVDRGLVSPADG</sequence>
<organism evidence="1 2">
    <name type="scientific">Nocardioides fonticola</name>
    <dbReference type="NCBI Taxonomy" id="450363"/>
    <lineage>
        <taxon>Bacteria</taxon>
        <taxon>Bacillati</taxon>
        <taxon>Actinomycetota</taxon>
        <taxon>Actinomycetes</taxon>
        <taxon>Propionibacteriales</taxon>
        <taxon>Nocardioidaceae</taxon>
        <taxon>Nocardioides</taxon>
    </lineage>
</organism>
<evidence type="ECO:0000313" key="2">
    <source>
        <dbReference type="Proteomes" id="UP001501495"/>
    </source>
</evidence>
<accession>A0ABP7XEH6</accession>
<evidence type="ECO:0000313" key="1">
    <source>
        <dbReference type="EMBL" id="GAA4113597.1"/>
    </source>
</evidence>
<proteinExistence type="predicted"/>
<dbReference type="EMBL" id="BAAAZH010000010">
    <property type="protein sequence ID" value="GAA4113597.1"/>
    <property type="molecule type" value="Genomic_DNA"/>
</dbReference>
<name>A0ABP7XEH6_9ACTN</name>
<reference evidence="2" key="1">
    <citation type="journal article" date="2019" name="Int. J. Syst. Evol. Microbiol.">
        <title>The Global Catalogue of Microorganisms (GCM) 10K type strain sequencing project: providing services to taxonomists for standard genome sequencing and annotation.</title>
        <authorList>
            <consortium name="The Broad Institute Genomics Platform"/>
            <consortium name="The Broad Institute Genome Sequencing Center for Infectious Disease"/>
            <person name="Wu L."/>
            <person name="Ma J."/>
        </authorList>
    </citation>
    <scope>NUCLEOTIDE SEQUENCE [LARGE SCALE GENOMIC DNA]</scope>
    <source>
        <strain evidence="2">JCM 16703</strain>
    </source>
</reference>
<comment type="caution">
    <text evidence="1">The sequence shown here is derived from an EMBL/GenBank/DDBJ whole genome shotgun (WGS) entry which is preliminary data.</text>
</comment>
<dbReference type="RefSeq" id="WP_344732242.1">
    <property type="nucleotide sequence ID" value="NZ_BAAAZH010000010.1"/>
</dbReference>
<dbReference type="Proteomes" id="UP001501495">
    <property type="component" value="Unassembled WGS sequence"/>
</dbReference>